<sequence>MSHQTLSGIFQRPEIMWLKFVCIAVIASGAVAKQDELLDELYGLEGRNRMAICVRTSGGRWRHCDGALYNREWVVARALCLGAAPSAAMAAERVSAGGSCRLAAGGDTGLYRSRAVRHHVMHPWFDLAIVIMKTPYNNLDRLANATKSRLKLRRHGVYKWMKHYFDAFALTRNYDYNMKRIARSLKTYHHPIWYFFTTMVLPSVLFMMFFVYVTFYTGKTQEVPYKQLRYSKKITHV</sequence>
<feature type="transmembrane region" description="Helical" evidence="1">
    <location>
        <begin position="15"/>
        <end position="32"/>
    </location>
</feature>
<organism evidence="2 3">
    <name type="scientific">Spodoptera litura</name>
    <name type="common">Asian cotton leafworm</name>
    <dbReference type="NCBI Taxonomy" id="69820"/>
    <lineage>
        <taxon>Eukaryota</taxon>
        <taxon>Metazoa</taxon>
        <taxon>Ecdysozoa</taxon>
        <taxon>Arthropoda</taxon>
        <taxon>Hexapoda</taxon>
        <taxon>Insecta</taxon>
        <taxon>Pterygota</taxon>
        <taxon>Neoptera</taxon>
        <taxon>Endopterygota</taxon>
        <taxon>Lepidoptera</taxon>
        <taxon>Glossata</taxon>
        <taxon>Ditrysia</taxon>
        <taxon>Noctuoidea</taxon>
        <taxon>Noctuidae</taxon>
        <taxon>Amphipyrinae</taxon>
        <taxon>Spodoptera</taxon>
    </lineage>
</organism>
<protein>
    <submittedName>
        <fullName evidence="3">Uncharacterized protein LOC111362582</fullName>
    </submittedName>
</protein>
<dbReference type="Proteomes" id="UP000301870">
    <property type="component" value="Unplaced"/>
</dbReference>
<dbReference type="KEGG" id="sliu:111362582"/>
<dbReference type="SUPFAM" id="SSF50494">
    <property type="entry name" value="Trypsin-like serine proteases"/>
    <property type="match status" value="1"/>
</dbReference>
<proteinExistence type="predicted"/>
<dbReference type="OrthoDB" id="7209579at2759"/>
<name>A0A9J7EU63_SPOLT</name>
<evidence type="ECO:0000313" key="3">
    <source>
        <dbReference type="RefSeq" id="XP_022835043.1"/>
    </source>
</evidence>
<keyword evidence="1" id="KW-0812">Transmembrane</keyword>
<reference evidence="3" key="1">
    <citation type="submission" date="2025-08" db="UniProtKB">
        <authorList>
            <consortium name="RefSeq"/>
        </authorList>
    </citation>
    <scope>IDENTIFICATION</scope>
    <source>
        <strain evidence="3">Ishihara</strain>
        <tissue evidence="3">Whole body</tissue>
    </source>
</reference>
<dbReference type="GeneID" id="111362582"/>
<keyword evidence="1" id="KW-0472">Membrane</keyword>
<dbReference type="InterPro" id="IPR009003">
    <property type="entry name" value="Peptidase_S1_PA"/>
</dbReference>
<gene>
    <name evidence="3" type="primary">LOC111362582</name>
</gene>
<keyword evidence="1" id="KW-1133">Transmembrane helix</keyword>
<keyword evidence="2" id="KW-1185">Reference proteome</keyword>
<evidence type="ECO:0000313" key="2">
    <source>
        <dbReference type="Proteomes" id="UP000301870"/>
    </source>
</evidence>
<accession>A0A9J7EU63</accession>
<evidence type="ECO:0000256" key="1">
    <source>
        <dbReference type="SAM" id="Phobius"/>
    </source>
</evidence>
<feature type="transmembrane region" description="Helical" evidence="1">
    <location>
        <begin position="192"/>
        <end position="215"/>
    </location>
</feature>
<dbReference type="AlphaFoldDB" id="A0A9J7EU63"/>
<dbReference type="RefSeq" id="XP_022835043.1">
    <property type="nucleotide sequence ID" value="XM_022979275.1"/>
</dbReference>